<evidence type="ECO:0000256" key="5">
    <source>
        <dbReference type="PIRSR" id="PIRSR000190-2"/>
    </source>
</evidence>
<name>K6H0J2_9GAMM</name>
<dbReference type="GO" id="GO:0004733">
    <property type="term" value="F:pyridoxamine phosphate oxidase activity"/>
    <property type="evidence" value="ECO:0007669"/>
    <property type="project" value="InterPro"/>
</dbReference>
<dbReference type="PANTHER" id="PTHR10851:SF0">
    <property type="entry name" value="PYRIDOXINE-5'-PHOSPHATE OXIDASE"/>
    <property type="match status" value="1"/>
</dbReference>
<dbReference type="GO" id="GO:0008615">
    <property type="term" value="P:pyridoxine biosynthetic process"/>
    <property type="evidence" value="ECO:0007669"/>
    <property type="project" value="InterPro"/>
</dbReference>
<feature type="binding site" evidence="5">
    <location>
        <position position="93"/>
    </location>
    <ligand>
        <name>FMN</name>
        <dbReference type="ChEBI" id="CHEBI:58210"/>
    </ligand>
</feature>
<organism evidence="7 8">
    <name type="scientific">SAR86 cluster bacterium SAR86E</name>
    <dbReference type="NCBI Taxonomy" id="1208365"/>
    <lineage>
        <taxon>Bacteria</taxon>
        <taxon>Pseudomonadati</taxon>
        <taxon>Pseudomonadota</taxon>
        <taxon>Gammaproteobacteria</taxon>
        <taxon>SAR86 cluster</taxon>
    </lineage>
</organism>
<dbReference type="NCBIfam" id="NF004231">
    <property type="entry name" value="PRK05679.1"/>
    <property type="match status" value="1"/>
</dbReference>
<keyword evidence="8" id="KW-1185">Reference proteome</keyword>
<feature type="binding site" evidence="5">
    <location>
        <begin position="49"/>
        <end position="54"/>
    </location>
    <ligand>
        <name>FMN</name>
        <dbReference type="ChEBI" id="CHEBI:58210"/>
    </ligand>
</feature>
<dbReference type="EMBL" id="AMWX01000012">
    <property type="protein sequence ID" value="EKO36068.1"/>
    <property type="molecule type" value="Genomic_DNA"/>
</dbReference>
<protein>
    <submittedName>
        <fullName evidence="7">Putative pyridoxamine 5'-phosphate oxidase</fullName>
    </submittedName>
</protein>
<dbReference type="PANTHER" id="PTHR10851">
    <property type="entry name" value="PYRIDOXINE-5-PHOSPHATE OXIDASE"/>
    <property type="match status" value="1"/>
</dbReference>
<feature type="binding site" evidence="5">
    <location>
        <position position="172"/>
    </location>
    <ligand>
        <name>FMN</name>
        <dbReference type="ChEBI" id="CHEBI:58210"/>
    </ligand>
</feature>
<evidence type="ECO:0000313" key="8">
    <source>
        <dbReference type="Proteomes" id="UP000010310"/>
    </source>
</evidence>
<proteinExistence type="inferred from homology"/>
<keyword evidence="4" id="KW-0560">Oxidoreductase</keyword>
<accession>K6H0J2</accession>
<evidence type="ECO:0000256" key="2">
    <source>
        <dbReference type="ARBA" id="ARBA00022630"/>
    </source>
</evidence>
<feature type="domain" description="Pyridoxine 5'-phosphate oxidase dimerisation C-terminal" evidence="6">
    <location>
        <begin position="159"/>
        <end position="199"/>
    </location>
</feature>
<evidence type="ECO:0000259" key="6">
    <source>
        <dbReference type="Pfam" id="PF10590"/>
    </source>
</evidence>
<dbReference type="InterPro" id="IPR012349">
    <property type="entry name" value="Split_barrel_FMN-bd"/>
</dbReference>
<evidence type="ECO:0000256" key="3">
    <source>
        <dbReference type="ARBA" id="ARBA00022643"/>
    </source>
</evidence>
<dbReference type="GO" id="GO:0010181">
    <property type="term" value="F:FMN binding"/>
    <property type="evidence" value="ECO:0007669"/>
    <property type="project" value="InterPro"/>
</dbReference>
<keyword evidence="3 5" id="KW-0288">FMN</keyword>
<dbReference type="InterPro" id="IPR019576">
    <property type="entry name" value="Pyridoxamine_oxidase_dimer_C"/>
</dbReference>
<evidence type="ECO:0000256" key="4">
    <source>
        <dbReference type="ARBA" id="ARBA00023002"/>
    </source>
</evidence>
<comment type="caution">
    <text evidence="7">The sequence shown here is derived from an EMBL/GenBank/DDBJ whole genome shotgun (WGS) entry which is preliminary data.</text>
</comment>
<evidence type="ECO:0000313" key="7">
    <source>
        <dbReference type="EMBL" id="EKO36068.1"/>
    </source>
</evidence>
<feature type="binding site" evidence="5">
    <location>
        <position position="71"/>
    </location>
    <ligand>
        <name>FMN</name>
        <dbReference type="ChEBI" id="CHEBI:58210"/>
    </ligand>
</feature>
<dbReference type="Gene3D" id="2.30.110.10">
    <property type="entry name" value="Electron Transport, Fmn-binding Protein, Chain A"/>
    <property type="match status" value="1"/>
</dbReference>
<keyword evidence="2" id="KW-0285">Flavoprotein</keyword>
<dbReference type="Proteomes" id="UP000010310">
    <property type="component" value="Unassembled WGS sequence"/>
</dbReference>
<dbReference type="STRING" id="1208365.B273_0640"/>
<gene>
    <name evidence="7" type="ORF">B273_0640</name>
</gene>
<dbReference type="AlphaFoldDB" id="K6H0J2"/>
<feature type="binding site" evidence="5">
    <location>
        <position position="182"/>
    </location>
    <ligand>
        <name>FMN</name>
        <dbReference type="ChEBI" id="CHEBI:58210"/>
    </ligand>
</feature>
<feature type="binding site" evidence="5">
    <location>
        <begin position="128"/>
        <end position="129"/>
    </location>
    <ligand>
        <name>FMN</name>
        <dbReference type="ChEBI" id="CHEBI:58210"/>
    </ligand>
</feature>
<comment type="similarity">
    <text evidence="1">Belongs to the pyridoxamine 5'-phosphate oxidase family.</text>
</comment>
<reference evidence="7 8" key="1">
    <citation type="submission" date="2012-09" db="EMBL/GenBank/DDBJ databases">
        <authorList>
            <person name="Dupont C.L."/>
            <person name="Rusch D.B."/>
            <person name="Lombardo M.-J."/>
            <person name="Novotny M."/>
            <person name="Yee-Greenbaum J."/>
            <person name="Laskin R."/>
        </authorList>
    </citation>
    <scope>NUCLEOTIDE SEQUENCE [LARGE SCALE GENOMIC DNA]</scope>
    <source>
        <strain evidence="7">SAR86E</strain>
    </source>
</reference>
<comment type="cofactor">
    <cofactor evidence="5">
        <name>FMN</name>
        <dbReference type="ChEBI" id="CHEBI:58210"/>
    </cofactor>
    <text evidence="5">Binds 1 FMN per subunit.</text>
</comment>
<evidence type="ECO:0000256" key="1">
    <source>
        <dbReference type="ARBA" id="ARBA00007301"/>
    </source>
</evidence>
<dbReference type="PIRSF" id="PIRSF000190">
    <property type="entry name" value="Pyd_amn-ph_oxd"/>
    <property type="match status" value="1"/>
</dbReference>
<dbReference type="InterPro" id="IPR000659">
    <property type="entry name" value="Pyridox_Oxase"/>
</dbReference>
<dbReference type="Pfam" id="PF10590">
    <property type="entry name" value="PNP_phzG_C"/>
    <property type="match status" value="1"/>
</dbReference>
<dbReference type="SUPFAM" id="SSF50475">
    <property type="entry name" value="FMN-binding split barrel"/>
    <property type="match status" value="1"/>
</dbReference>
<sequence>MIKFLNLSSEKPYLQFKSAYQAALDNGQKGIEAISVSSFNKEANEVEARYVNLKYIDANEWIFFSNYNSPKGCQFESHNQVSILIYWASTNTQIRMKAKISKTSEEFSDQHFQGRTKEKNALAISSNQSQTIDSFDEVSKNFYKTLENMTPETNRPNFWGGYSFTPYYFEFWQGHENRLNKRHVFDMQGEEWIEQILQP</sequence>